<dbReference type="PRINTS" id="PR00480">
    <property type="entry name" value="ASTACIN"/>
</dbReference>
<name>A0A9P0F4E0_BEMTA</name>
<evidence type="ECO:0000313" key="11">
    <source>
        <dbReference type="Proteomes" id="UP001152759"/>
    </source>
</evidence>
<dbReference type="PROSITE" id="PS50060">
    <property type="entry name" value="MAM_2"/>
    <property type="match status" value="1"/>
</dbReference>
<evidence type="ECO:0000256" key="4">
    <source>
        <dbReference type="ARBA" id="ARBA00022833"/>
    </source>
</evidence>
<organism evidence="10 11">
    <name type="scientific">Bemisia tabaci</name>
    <name type="common">Sweetpotato whitefly</name>
    <name type="synonym">Aleurodes tabaci</name>
    <dbReference type="NCBI Taxonomy" id="7038"/>
    <lineage>
        <taxon>Eukaryota</taxon>
        <taxon>Metazoa</taxon>
        <taxon>Ecdysozoa</taxon>
        <taxon>Arthropoda</taxon>
        <taxon>Hexapoda</taxon>
        <taxon>Insecta</taxon>
        <taxon>Pterygota</taxon>
        <taxon>Neoptera</taxon>
        <taxon>Paraneoptera</taxon>
        <taxon>Hemiptera</taxon>
        <taxon>Sternorrhyncha</taxon>
        <taxon>Aleyrodoidea</taxon>
        <taxon>Aleyrodidae</taxon>
        <taxon>Aleyrodinae</taxon>
        <taxon>Bemisia</taxon>
    </lineage>
</organism>
<feature type="signal peptide" evidence="7">
    <location>
        <begin position="1"/>
        <end position="23"/>
    </location>
</feature>
<accession>A0A9P0F4E0</accession>
<keyword evidence="7" id="KW-0732">Signal</keyword>
<dbReference type="Gene3D" id="3.40.390.10">
    <property type="entry name" value="Collagenase (Catalytic Domain)"/>
    <property type="match status" value="1"/>
</dbReference>
<feature type="domain" description="Peptidase M12A" evidence="9">
    <location>
        <begin position="38"/>
        <end position="257"/>
    </location>
</feature>
<dbReference type="InterPro" id="IPR006026">
    <property type="entry name" value="Peptidase_Metallo"/>
</dbReference>
<keyword evidence="11" id="KW-1185">Reference proteome</keyword>
<dbReference type="PANTHER" id="PTHR10127">
    <property type="entry name" value="DISCOIDIN, CUB, EGF, LAMININ , AND ZINC METALLOPROTEASE DOMAIN CONTAINING"/>
    <property type="match status" value="1"/>
</dbReference>
<dbReference type="GO" id="GO:0008270">
    <property type="term" value="F:zinc ion binding"/>
    <property type="evidence" value="ECO:0007669"/>
    <property type="project" value="InterPro"/>
</dbReference>
<dbReference type="InterPro" id="IPR013320">
    <property type="entry name" value="ConA-like_dom_sf"/>
</dbReference>
<reference evidence="10" key="1">
    <citation type="submission" date="2021-12" db="EMBL/GenBank/DDBJ databases">
        <authorList>
            <person name="King R."/>
        </authorList>
    </citation>
    <scope>NUCLEOTIDE SEQUENCE</scope>
</reference>
<evidence type="ECO:0000256" key="7">
    <source>
        <dbReference type="RuleBase" id="RU361183"/>
    </source>
</evidence>
<dbReference type="EC" id="3.4.24.-" evidence="7"/>
<evidence type="ECO:0000256" key="5">
    <source>
        <dbReference type="ARBA" id="ARBA00023049"/>
    </source>
</evidence>
<feature type="chain" id="PRO_5040533304" description="Metalloendopeptidase" evidence="7">
    <location>
        <begin position="24"/>
        <end position="491"/>
    </location>
</feature>
<dbReference type="GO" id="GO:0016020">
    <property type="term" value="C:membrane"/>
    <property type="evidence" value="ECO:0007669"/>
    <property type="project" value="InterPro"/>
</dbReference>
<dbReference type="Pfam" id="PF01400">
    <property type="entry name" value="Astacin"/>
    <property type="match status" value="1"/>
</dbReference>
<keyword evidence="2 7" id="KW-0479">Metal-binding</keyword>
<evidence type="ECO:0000256" key="2">
    <source>
        <dbReference type="ARBA" id="ARBA00022723"/>
    </source>
</evidence>
<protein>
    <recommendedName>
        <fullName evidence="7">Metalloendopeptidase</fullName>
        <ecNumber evidence="7">3.4.24.-</ecNumber>
    </recommendedName>
</protein>
<proteinExistence type="predicted"/>
<evidence type="ECO:0000256" key="6">
    <source>
        <dbReference type="PROSITE-ProRule" id="PRU01211"/>
    </source>
</evidence>
<sequence>MLVFKTLLLALAVEVFRVEVTSALYDGFAKHRSDSKLRTQKKLENYGKPWPGAAVIFKLDATIGCPDENTRKCNAILSAMEDIMRQTCVRFKEWSGETDYVLFYEGKKRARFESRFEAIYCSYIGFKGREQRTEIHELQWNKGYILHQLGHILNLHEEALRPDRDQFISINYENIIEDESLKRKFDKMAREEFKFLGQPFDPNSIMMWPYNAFRKPGLSDYRGTISSKSSNVRLKDSFNTKLSDSDVARIRDLYQCVGNQQNPRFPVDVVCSFDDNDCGFKGLGAKKSSWRWIPWDRGSNPDIEALNPFGNLVWSYNTAENFFNGRIEDRIWSVGFSGLSPLDKDRGPEGCITFKYLLTKRFRGLHRIKLVQVNLSSPLDATIVTPQSIFEWSGQQIWYKDTSSQPLLRYHYWIHQSVRANVGGPFMLYFESIKEAGGKGTYTFKIDDLAVRYTPCEEASCSNSIFRCFSRKSSRTLSRSSLTASIRPPKK</sequence>
<dbReference type="GO" id="GO:0004222">
    <property type="term" value="F:metalloendopeptidase activity"/>
    <property type="evidence" value="ECO:0007669"/>
    <property type="project" value="UniProtKB-UniRule"/>
</dbReference>
<evidence type="ECO:0000259" key="8">
    <source>
        <dbReference type="PROSITE" id="PS50060"/>
    </source>
</evidence>
<feature type="domain" description="MAM" evidence="8">
    <location>
        <begin position="269"/>
        <end position="458"/>
    </location>
</feature>
<dbReference type="KEGG" id="btab:109035687"/>
<dbReference type="EMBL" id="OU963867">
    <property type="protein sequence ID" value="CAH0391523.1"/>
    <property type="molecule type" value="Genomic_DNA"/>
</dbReference>
<dbReference type="InterPro" id="IPR024079">
    <property type="entry name" value="MetalloPept_cat_dom_sf"/>
</dbReference>
<dbReference type="InterPro" id="IPR000998">
    <property type="entry name" value="MAM_dom"/>
</dbReference>
<evidence type="ECO:0000256" key="3">
    <source>
        <dbReference type="ARBA" id="ARBA00022801"/>
    </source>
</evidence>
<dbReference type="SUPFAM" id="SSF55486">
    <property type="entry name" value="Metalloproteases ('zincins'), catalytic domain"/>
    <property type="match status" value="1"/>
</dbReference>
<keyword evidence="3 7" id="KW-0378">Hydrolase</keyword>
<evidence type="ECO:0000313" key="10">
    <source>
        <dbReference type="EMBL" id="CAH0391523.1"/>
    </source>
</evidence>
<dbReference type="Proteomes" id="UP001152759">
    <property type="component" value="Chromosome 6"/>
</dbReference>
<dbReference type="GO" id="GO:0006508">
    <property type="term" value="P:proteolysis"/>
    <property type="evidence" value="ECO:0007669"/>
    <property type="project" value="UniProtKB-KW"/>
</dbReference>
<evidence type="ECO:0000259" key="9">
    <source>
        <dbReference type="PROSITE" id="PS51864"/>
    </source>
</evidence>
<keyword evidence="1 7" id="KW-0645">Protease</keyword>
<dbReference type="PROSITE" id="PS51864">
    <property type="entry name" value="ASTACIN"/>
    <property type="match status" value="1"/>
</dbReference>
<dbReference type="SMART" id="SM00235">
    <property type="entry name" value="ZnMc"/>
    <property type="match status" value="1"/>
</dbReference>
<dbReference type="InterPro" id="IPR001506">
    <property type="entry name" value="Peptidase_M12A"/>
</dbReference>
<comment type="caution">
    <text evidence="6">Lacks conserved residue(s) required for the propagation of feature annotation.</text>
</comment>
<dbReference type="AlphaFoldDB" id="A0A9P0F4E0"/>
<gene>
    <name evidence="10" type="ORF">BEMITA_LOCUS10131</name>
</gene>
<dbReference type="PANTHER" id="PTHR10127:SF780">
    <property type="entry name" value="METALLOENDOPEPTIDASE"/>
    <property type="match status" value="1"/>
</dbReference>
<evidence type="ECO:0000256" key="1">
    <source>
        <dbReference type="ARBA" id="ARBA00022670"/>
    </source>
</evidence>
<keyword evidence="5 7" id="KW-0482">Metalloprotease</keyword>
<keyword evidence="4 7" id="KW-0862">Zinc</keyword>
<comment type="cofactor">
    <cofactor evidence="7">
        <name>Zn(2+)</name>
        <dbReference type="ChEBI" id="CHEBI:29105"/>
    </cofactor>
    <text evidence="7">Binds 1 zinc ion per subunit.</text>
</comment>
<dbReference type="SUPFAM" id="SSF49899">
    <property type="entry name" value="Concanavalin A-like lectins/glucanases"/>
    <property type="match status" value="1"/>
</dbReference>